<dbReference type="Pfam" id="PF01569">
    <property type="entry name" value="PAP2"/>
    <property type="match status" value="1"/>
</dbReference>
<dbReference type="SUPFAM" id="SSF48317">
    <property type="entry name" value="Acid phosphatase/Vanadium-dependent haloperoxidase"/>
    <property type="match status" value="1"/>
</dbReference>
<feature type="chain" id="PRO_5017931792" evidence="1">
    <location>
        <begin position="21"/>
        <end position="274"/>
    </location>
</feature>
<evidence type="ECO:0000256" key="1">
    <source>
        <dbReference type="SAM" id="SignalP"/>
    </source>
</evidence>
<keyword evidence="4" id="KW-1185">Reference proteome</keyword>
<evidence type="ECO:0000259" key="2">
    <source>
        <dbReference type="Pfam" id="PF01569"/>
    </source>
</evidence>
<dbReference type="AlphaFoldDB" id="A0A3M9N5T9"/>
<proteinExistence type="predicted"/>
<accession>A0A3M9N5T9</accession>
<sequence>MKKYIYTLVLSVFTFTHSFAQSSSPYKTSFKVDAPVTVAGMGLSGLGLYLMQQKDPFTDIEAENLNRNDVNGFDRFSAGNHSKSAKKASDMVLYSSLAAPALLLFDKDISQNGGQLLALYVETMSITGTLFTLGSAAFPRARPLTYSKNRNEVPLSELTRANAQNSFFAGHTAAVSTISFFTAKVFHDYNPDSPARPFVWAGAAIVPAAVGYLRLEAGKHFLSDNLIGYGVGAAVGILVPQLHKKSNASGLSITPSVIPVLGQNLDGVSLRYKF</sequence>
<feature type="signal peptide" evidence="1">
    <location>
        <begin position="1"/>
        <end position="20"/>
    </location>
</feature>
<feature type="domain" description="Phosphatidic acid phosphatase type 2/haloperoxidase" evidence="2">
    <location>
        <begin position="120"/>
        <end position="246"/>
    </location>
</feature>
<keyword evidence="1" id="KW-0732">Signal</keyword>
<reference evidence="3 4" key="1">
    <citation type="submission" date="2018-11" db="EMBL/GenBank/DDBJ databases">
        <title>Rufibacter latericius sp. nov., isolated from water in Baiyang Lake.</title>
        <authorList>
            <person name="Yang Y."/>
        </authorList>
    </citation>
    <scope>NUCLEOTIDE SEQUENCE [LARGE SCALE GENOMIC DNA]</scope>
    <source>
        <strain evidence="3 4">MCC P1</strain>
    </source>
</reference>
<dbReference type="InterPro" id="IPR000326">
    <property type="entry name" value="PAP2/HPO"/>
</dbReference>
<dbReference type="OrthoDB" id="9806134at2"/>
<dbReference type="InterPro" id="IPR036938">
    <property type="entry name" value="PAP2/HPO_sf"/>
</dbReference>
<dbReference type="RefSeq" id="WP_123131353.1">
    <property type="nucleotide sequence ID" value="NZ_RJJE01000001.1"/>
</dbReference>
<comment type="caution">
    <text evidence="3">The sequence shown here is derived from an EMBL/GenBank/DDBJ whole genome shotgun (WGS) entry which is preliminary data.</text>
</comment>
<evidence type="ECO:0000313" key="3">
    <source>
        <dbReference type="EMBL" id="RNI33164.1"/>
    </source>
</evidence>
<dbReference type="Proteomes" id="UP000271010">
    <property type="component" value="Unassembled WGS sequence"/>
</dbReference>
<protein>
    <submittedName>
        <fullName evidence="3">Phosphatase PAP2 family protein</fullName>
    </submittedName>
</protein>
<dbReference type="EMBL" id="RJJE01000001">
    <property type="protein sequence ID" value="RNI33164.1"/>
    <property type="molecule type" value="Genomic_DNA"/>
</dbReference>
<evidence type="ECO:0000313" key="4">
    <source>
        <dbReference type="Proteomes" id="UP000271010"/>
    </source>
</evidence>
<name>A0A3M9N5T9_9BACT</name>
<gene>
    <name evidence="3" type="ORF">EFA69_01725</name>
</gene>
<organism evidence="3 4">
    <name type="scientific">Rufibacter immobilis</name>
    <dbReference type="NCBI Taxonomy" id="1348778"/>
    <lineage>
        <taxon>Bacteria</taxon>
        <taxon>Pseudomonadati</taxon>
        <taxon>Bacteroidota</taxon>
        <taxon>Cytophagia</taxon>
        <taxon>Cytophagales</taxon>
        <taxon>Hymenobacteraceae</taxon>
        <taxon>Rufibacter</taxon>
    </lineage>
</organism>
<dbReference type="Gene3D" id="1.20.144.10">
    <property type="entry name" value="Phosphatidic acid phosphatase type 2/haloperoxidase"/>
    <property type="match status" value="1"/>
</dbReference>